<dbReference type="AlphaFoldDB" id="A0AAV7W2K2"/>
<name>A0AAV7W2K2_PLEWA</name>
<feature type="region of interest" description="Disordered" evidence="1">
    <location>
        <begin position="1"/>
        <end position="23"/>
    </location>
</feature>
<sequence>MLFSTGSGGGLVPRVHRSPRDGPSSVTAPAAYGLPVLELAVLALFSGACPVQRCLPWRSLPCSAVLALFSGACRVQRCLPWRSLPCSAVLDFAVSDLFSSACHGGLCPVQQCLPCSAVLDFAVSDLCSGVCHGGPSLPSGAVAAGVLLGTDSGGGLLTSDDGTALLGTDSGGGLLTSDDGTALLGTDSGGGVLASDDRAGGGLLGSWDDGGLLRRAALPRLCRFLLPLPHLGRSHS</sequence>
<evidence type="ECO:0000313" key="3">
    <source>
        <dbReference type="Proteomes" id="UP001066276"/>
    </source>
</evidence>
<keyword evidence="3" id="KW-1185">Reference proteome</keyword>
<feature type="compositionally biased region" description="Gly residues" evidence="1">
    <location>
        <begin position="1"/>
        <end position="11"/>
    </location>
</feature>
<evidence type="ECO:0000256" key="1">
    <source>
        <dbReference type="SAM" id="MobiDB-lite"/>
    </source>
</evidence>
<protein>
    <submittedName>
        <fullName evidence="2">Uncharacterized protein</fullName>
    </submittedName>
</protein>
<gene>
    <name evidence="2" type="ORF">NDU88_003576</name>
</gene>
<dbReference type="EMBL" id="JANPWB010000002">
    <property type="protein sequence ID" value="KAJ1208190.1"/>
    <property type="molecule type" value="Genomic_DNA"/>
</dbReference>
<reference evidence="2" key="1">
    <citation type="journal article" date="2022" name="bioRxiv">
        <title>Sequencing and chromosome-scale assembly of the giantPleurodeles waltlgenome.</title>
        <authorList>
            <person name="Brown T."/>
            <person name="Elewa A."/>
            <person name="Iarovenko S."/>
            <person name="Subramanian E."/>
            <person name="Araus A.J."/>
            <person name="Petzold A."/>
            <person name="Susuki M."/>
            <person name="Suzuki K.-i.T."/>
            <person name="Hayashi T."/>
            <person name="Toyoda A."/>
            <person name="Oliveira C."/>
            <person name="Osipova E."/>
            <person name="Leigh N.D."/>
            <person name="Simon A."/>
            <person name="Yun M.H."/>
        </authorList>
    </citation>
    <scope>NUCLEOTIDE SEQUENCE</scope>
    <source>
        <strain evidence="2">20211129_DDA</strain>
        <tissue evidence="2">Liver</tissue>
    </source>
</reference>
<evidence type="ECO:0000313" key="2">
    <source>
        <dbReference type="EMBL" id="KAJ1208190.1"/>
    </source>
</evidence>
<organism evidence="2 3">
    <name type="scientific">Pleurodeles waltl</name>
    <name type="common">Iberian ribbed newt</name>
    <dbReference type="NCBI Taxonomy" id="8319"/>
    <lineage>
        <taxon>Eukaryota</taxon>
        <taxon>Metazoa</taxon>
        <taxon>Chordata</taxon>
        <taxon>Craniata</taxon>
        <taxon>Vertebrata</taxon>
        <taxon>Euteleostomi</taxon>
        <taxon>Amphibia</taxon>
        <taxon>Batrachia</taxon>
        <taxon>Caudata</taxon>
        <taxon>Salamandroidea</taxon>
        <taxon>Salamandridae</taxon>
        <taxon>Pleurodelinae</taxon>
        <taxon>Pleurodeles</taxon>
    </lineage>
</organism>
<accession>A0AAV7W2K2</accession>
<dbReference type="Proteomes" id="UP001066276">
    <property type="component" value="Chromosome 1_2"/>
</dbReference>
<proteinExistence type="predicted"/>
<comment type="caution">
    <text evidence="2">The sequence shown here is derived from an EMBL/GenBank/DDBJ whole genome shotgun (WGS) entry which is preliminary data.</text>
</comment>